<keyword evidence="1" id="KW-0539">Nucleus</keyword>
<reference evidence="3 4" key="1">
    <citation type="journal article" date="2018" name="Sci. Rep.">
        <title>Comparative genomics provides insights into the lifestyle and reveals functional heterogeneity of dark septate endophytic fungi.</title>
        <authorList>
            <person name="Knapp D.G."/>
            <person name="Nemeth J.B."/>
            <person name="Barry K."/>
            <person name="Hainaut M."/>
            <person name="Henrissat B."/>
            <person name="Johnson J."/>
            <person name="Kuo A."/>
            <person name="Lim J.H.P."/>
            <person name="Lipzen A."/>
            <person name="Nolan M."/>
            <person name="Ohm R.A."/>
            <person name="Tamas L."/>
            <person name="Grigoriev I.V."/>
            <person name="Spatafora J.W."/>
            <person name="Nagy L.G."/>
            <person name="Kovacs G.M."/>
        </authorList>
    </citation>
    <scope>NUCLEOTIDE SEQUENCE [LARGE SCALE GENOMIC DNA]</scope>
    <source>
        <strain evidence="3 4">DSE2036</strain>
    </source>
</reference>
<dbReference type="PANTHER" id="PTHR38791">
    <property type="entry name" value="ZN(II)2CYS6 TRANSCRIPTION FACTOR (EUROFUNG)-RELATED-RELATED"/>
    <property type="match status" value="1"/>
</dbReference>
<organism evidence="3 4">
    <name type="scientific">Periconia macrospinosa</name>
    <dbReference type="NCBI Taxonomy" id="97972"/>
    <lineage>
        <taxon>Eukaryota</taxon>
        <taxon>Fungi</taxon>
        <taxon>Dikarya</taxon>
        <taxon>Ascomycota</taxon>
        <taxon>Pezizomycotina</taxon>
        <taxon>Dothideomycetes</taxon>
        <taxon>Pleosporomycetidae</taxon>
        <taxon>Pleosporales</taxon>
        <taxon>Massarineae</taxon>
        <taxon>Periconiaceae</taxon>
        <taxon>Periconia</taxon>
    </lineage>
</organism>
<dbReference type="SMART" id="SM00066">
    <property type="entry name" value="GAL4"/>
    <property type="match status" value="1"/>
</dbReference>
<dbReference type="EMBL" id="KZ805426">
    <property type="protein sequence ID" value="PVH97872.1"/>
    <property type="molecule type" value="Genomic_DNA"/>
</dbReference>
<dbReference type="Pfam" id="PF00172">
    <property type="entry name" value="Zn_clus"/>
    <property type="match status" value="1"/>
</dbReference>
<dbReference type="Proteomes" id="UP000244855">
    <property type="component" value="Unassembled WGS sequence"/>
</dbReference>
<dbReference type="CDD" id="cd00067">
    <property type="entry name" value="GAL4"/>
    <property type="match status" value="1"/>
</dbReference>
<accession>A0A2V1DI74</accession>
<dbReference type="Gene3D" id="4.10.240.10">
    <property type="entry name" value="Zn(2)-C6 fungal-type DNA-binding domain"/>
    <property type="match status" value="1"/>
</dbReference>
<dbReference type="STRING" id="97972.A0A2V1DI74"/>
<dbReference type="InterPro" id="IPR001138">
    <property type="entry name" value="Zn2Cys6_DnaBD"/>
</dbReference>
<dbReference type="GO" id="GO:0000981">
    <property type="term" value="F:DNA-binding transcription factor activity, RNA polymerase II-specific"/>
    <property type="evidence" value="ECO:0007669"/>
    <property type="project" value="InterPro"/>
</dbReference>
<sequence>MVNYGVSRGCETCKRRRKKCDETRPTCKTCAKLSITCLGYRNEPGYVFRNATAVLTENLPSRPDVEASLYHSVSKKLIPADDQVERDAISSFFDDYVVISQDPTVSRGFLDGVDRLIMSAGESSNIAQAARIVALGGAANRFGRQDLLDKSRSMYGALLGSFRKMLLYPATGNTMESLMTVVLLGIYEIISDIDTNGKHAAHVAGVAALLNMESSPFKCNTSTHKFQLHDPLHISSPLRDVGCSSVLCVPDSNPSVLSLNGIFEKFATWFHRAEVLFSDAYSASCTEICELRDNATLLDTECCKWAVNQKDQWLPRTIGSVTVEQAGTSCWPGPVDTFFDLYVASIWNTYRKTHLMVLDIICKCSERLGSSDIIRQKQLDAERIAEAIAASIPFHLTADAEQYLQYAQAGSMDVSPPRPVGGLLLLHPLHTAARCTAVSQELRDFMYQQLEWIGKVMGIGQAGLLGNPSIHLPWDYVAEGHLLIWAGMLIRPV</sequence>
<dbReference type="InterPro" id="IPR053175">
    <property type="entry name" value="DHMBA_Reg_Transcription_Factor"/>
</dbReference>
<dbReference type="InterPro" id="IPR036864">
    <property type="entry name" value="Zn2-C6_fun-type_DNA-bd_sf"/>
</dbReference>
<evidence type="ECO:0000256" key="1">
    <source>
        <dbReference type="ARBA" id="ARBA00023242"/>
    </source>
</evidence>
<keyword evidence="4" id="KW-1185">Reference proteome</keyword>
<dbReference type="PROSITE" id="PS00463">
    <property type="entry name" value="ZN2_CY6_FUNGAL_1"/>
    <property type="match status" value="1"/>
</dbReference>
<name>A0A2V1DI74_9PLEO</name>
<evidence type="ECO:0000313" key="3">
    <source>
        <dbReference type="EMBL" id="PVH97872.1"/>
    </source>
</evidence>
<dbReference type="PROSITE" id="PS50048">
    <property type="entry name" value="ZN2_CY6_FUNGAL_2"/>
    <property type="match status" value="1"/>
</dbReference>
<dbReference type="SUPFAM" id="SSF57701">
    <property type="entry name" value="Zn2/Cys6 DNA-binding domain"/>
    <property type="match status" value="1"/>
</dbReference>
<evidence type="ECO:0000259" key="2">
    <source>
        <dbReference type="PROSITE" id="PS50048"/>
    </source>
</evidence>
<proteinExistence type="predicted"/>
<evidence type="ECO:0000313" key="4">
    <source>
        <dbReference type="Proteomes" id="UP000244855"/>
    </source>
</evidence>
<gene>
    <name evidence="3" type="ORF">DM02DRAFT_673786</name>
</gene>
<dbReference type="PANTHER" id="PTHR38791:SF5">
    <property type="entry name" value="TRANSCRIPTION FACTOR DBAG-RELATED"/>
    <property type="match status" value="1"/>
</dbReference>
<dbReference type="GO" id="GO:0008270">
    <property type="term" value="F:zinc ion binding"/>
    <property type="evidence" value="ECO:0007669"/>
    <property type="project" value="InterPro"/>
</dbReference>
<dbReference type="OrthoDB" id="3525185at2759"/>
<feature type="domain" description="Zn(2)-C6 fungal-type" evidence="2">
    <location>
        <begin position="9"/>
        <end position="37"/>
    </location>
</feature>
<protein>
    <recommendedName>
        <fullName evidence="2">Zn(2)-C6 fungal-type domain-containing protein</fullName>
    </recommendedName>
</protein>
<dbReference type="AlphaFoldDB" id="A0A2V1DI74"/>